<evidence type="ECO:0000256" key="1">
    <source>
        <dbReference type="SAM" id="MobiDB-lite"/>
    </source>
</evidence>
<dbReference type="PANTHER" id="PTHR33165">
    <property type="entry name" value="F-BOX DOMAIN CONTAINING PROTEIN-LIKE-RELATED"/>
    <property type="match status" value="1"/>
</dbReference>
<feature type="domain" description="KIB1-4 beta-propeller" evidence="2">
    <location>
        <begin position="113"/>
        <end position="373"/>
    </location>
</feature>
<evidence type="ECO:0000259" key="2">
    <source>
        <dbReference type="Pfam" id="PF03478"/>
    </source>
</evidence>
<dbReference type="EnsemblPlants" id="OGLUM07G19840.1">
    <property type="protein sequence ID" value="OGLUM07G19840.1"/>
    <property type="gene ID" value="OGLUM07G19840"/>
</dbReference>
<reference evidence="3" key="1">
    <citation type="submission" date="2015-04" db="UniProtKB">
        <authorList>
            <consortium name="EnsemblPlants"/>
        </authorList>
    </citation>
    <scope>IDENTIFICATION</scope>
</reference>
<protein>
    <recommendedName>
        <fullName evidence="2">KIB1-4 beta-propeller domain-containing protein</fullName>
    </recommendedName>
</protein>
<sequence>MAKRARTLTGDHLRSSSSSNQAPSWGAKRARSGSALRDRRDWSSIGNGPAWLISERVLAGDDVADYVSFRAVCRSWRQWTTSPRAHGPLDSRFHPRQWVMLRDELAVPDRRRFLNVSSGRCIQADLPELRGHRVFGPTAEGLLVLLDEATFAVRLLNPLTRQLTDLPPATTVLDPTSLMISPVHYLLHVLTVHGAGLADGSATVVVYFENARKVAAAKPCDERWTVVEPDASFASVSSFAGRFYCTTRHAIRPVIVEVRTTDHRLPPQLVVVAKLAGVPSSPRNLMPDPNFYRTPHDLHLVGNGGRLMVSHSHGGGRRSSKYSVHWVYFDSKRTVSMVVTRFRRQALFIGAYRAISVNPEAFPGISLDTVYPGFDCDDKPSSRQVGGGLDGSNVAFPHTAVDCLSLCISQPPRRSHAGGSGAKP</sequence>
<evidence type="ECO:0000313" key="4">
    <source>
        <dbReference type="Proteomes" id="UP000026961"/>
    </source>
</evidence>
<accession>A0A0E0ALW8</accession>
<dbReference type="Proteomes" id="UP000026961">
    <property type="component" value="Chromosome 7"/>
</dbReference>
<dbReference type="PANTHER" id="PTHR33165:SF63">
    <property type="entry name" value="OS03G0792300 PROTEIN"/>
    <property type="match status" value="1"/>
</dbReference>
<reference evidence="3" key="2">
    <citation type="submission" date="2018-05" db="EMBL/GenBank/DDBJ databases">
        <title>OgluRS3 (Oryza glumaepatula Reference Sequence Version 3).</title>
        <authorList>
            <person name="Zhang J."/>
            <person name="Kudrna D."/>
            <person name="Lee S."/>
            <person name="Talag J."/>
            <person name="Welchert J."/>
            <person name="Wing R.A."/>
        </authorList>
    </citation>
    <scope>NUCLEOTIDE SEQUENCE [LARGE SCALE GENOMIC DNA]</scope>
</reference>
<evidence type="ECO:0000313" key="3">
    <source>
        <dbReference type="EnsemblPlants" id="OGLUM07G19840.1"/>
    </source>
</evidence>
<organism evidence="3">
    <name type="scientific">Oryza glumipatula</name>
    <dbReference type="NCBI Taxonomy" id="40148"/>
    <lineage>
        <taxon>Eukaryota</taxon>
        <taxon>Viridiplantae</taxon>
        <taxon>Streptophyta</taxon>
        <taxon>Embryophyta</taxon>
        <taxon>Tracheophyta</taxon>
        <taxon>Spermatophyta</taxon>
        <taxon>Magnoliopsida</taxon>
        <taxon>Liliopsida</taxon>
        <taxon>Poales</taxon>
        <taxon>Poaceae</taxon>
        <taxon>BOP clade</taxon>
        <taxon>Oryzoideae</taxon>
        <taxon>Oryzeae</taxon>
        <taxon>Oryzinae</taxon>
        <taxon>Oryza</taxon>
    </lineage>
</organism>
<dbReference type="eggNOG" id="ENOG502S74R">
    <property type="taxonomic scope" value="Eukaryota"/>
</dbReference>
<dbReference type="AlphaFoldDB" id="A0A0E0ALW8"/>
<dbReference type="InterPro" id="IPR005174">
    <property type="entry name" value="KIB1-4_b-propeller"/>
</dbReference>
<dbReference type="HOGENOM" id="CLU_040241_0_0_1"/>
<dbReference type="Pfam" id="PF03478">
    <property type="entry name" value="Beta-prop_KIB1-4"/>
    <property type="match status" value="1"/>
</dbReference>
<proteinExistence type="predicted"/>
<dbReference type="Gramene" id="OGLUM07G19840.1">
    <property type="protein sequence ID" value="OGLUM07G19840.1"/>
    <property type="gene ID" value="OGLUM07G19840"/>
</dbReference>
<feature type="region of interest" description="Disordered" evidence="1">
    <location>
        <begin position="1"/>
        <end position="32"/>
    </location>
</feature>
<keyword evidence="4" id="KW-1185">Reference proteome</keyword>
<name>A0A0E0ALW8_9ORYZ</name>